<sequence length="455" mass="52434">MFSKIGKLIFENEAVAKTSDFTMGIEVEMHRIDDLGNLSQEPYPASIGDEKTNNWITTDFTETMSEIVTPPAAYSLDAMHYLYGINNVLRSSLAPGELLWPLSMPPKLPKDTSHIRLAQWGPEKEAYLKEWARRHRFAEGMPCGIHINLSVDQHIIELVLKNFPDRFKTELEAKNYLYEILAQGFVRYRWLITYLFGASPIAEENYFDNDFKLEHPVRSVRQSSVGFGNKFAGDYTNVQAYVDRITRGVKEKILIKDYEFHGPVRFKGNPVLQELPKTGAEYIELRMLDLDPSSSVGIRTDTLRFIRLLASYLIMSPALKPGEVNRVLKQADQMNEEVATEHPLSTCKYQNKARALIRSLELYANQIQLGPEYQEILDDLEDRVENAKTTPSARLLAYIKDDSLEEYALRRARRYQRAAQESILKFDGFEDRQYSAKELKQALFRGNWDPNLGRR</sequence>
<evidence type="ECO:0000256" key="9">
    <source>
        <dbReference type="RuleBase" id="RU004391"/>
    </source>
</evidence>
<evidence type="ECO:0000256" key="7">
    <source>
        <dbReference type="ARBA" id="ARBA00048819"/>
    </source>
</evidence>
<feature type="domain" description="Glutamate--cysteine ligase" evidence="10">
    <location>
        <begin position="11"/>
        <end position="250"/>
    </location>
</feature>
<keyword evidence="5" id="KW-0547">Nucleotide-binding</keyword>
<dbReference type="EMBL" id="AZFT01000048">
    <property type="protein sequence ID" value="KRL84736.1"/>
    <property type="molecule type" value="Genomic_DNA"/>
</dbReference>
<dbReference type="Proteomes" id="UP000051324">
    <property type="component" value="Unassembled WGS sequence"/>
</dbReference>
<evidence type="ECO:0000256" key="1">
    <source>
        <dbReference type="ARBA" id="ARBA00005006"/>
    </source>
</evidence>
<keyword evidence="6" id="KW-0067">ATP-binding</keyword>
<dbReference type="SUPFAM" id="SSF55931">
    <property type="entry name" value="Glutamine synthetase/guanido kinase"/>
    <property type="match status" value="1"/>
</dbReference>
<evidence type="ECO:0000256" key="5">
    <source>
        <dbReference type="ARBA" id="ARBA00022741"/>
    </source>
</evidence>
<keyword evidence="3 8" id="KW-0436">Ligase</keyword>
<comment type="caution">
    <text evidence="11">The sequence shown here is derived from an EMBL/GenBank/DDBJ whole genome shotgun (WGS) entry which is preliminary data.</text>
</comment>
<evidence type="ECO:0000256" key="6">
    <source>
        <dbReference type="ARBA" id="ARBA00022840"/>
    </source>
</evidence>
<evidence type="ECO:0000256" key="2">
    <source>
        <dbReference type="ARBA" id="ARBA00012220"/>
    </source>
</evidence>
<comment type="catalytic activity">
    <reaction evidence="7 9">
        <text>L-cysteine + L-glutamate + ATP = gamma-L-glutamyl-L-cysteine + ADP + phosphate + H(+)</text>
        <dbReference type="Rhea" id="RHEA:13285"/>
        <dbReference type="ChEBI" id="CHEBI:15378"/>
        <dbReference type="ChEBI" id="CHEBI:29985"/>
        <dbReference type="ChEBI" id="CHEBI:30616"/>
        <dbReference type="ChEBI" id="CHEBI:35235"/>
        <dbReference type="ChEBI" id="CHEBI:43474"/>
        <dbReference type="ChEBI" id="CHEBI:58173"/>
        <dbReference type="ChEBI" id="CHEBI:456216"/>
        <dbReference type="EC" id="6.3.2.2"/>
    </reaction>
</comment>
<protein>
    <recommendedName>
        <fullName evidence="2 9">Glutamate--cysteine ligase</fullName>
        <ecNumber evidence="2 9">6.3.2.2</ecNumber>
    </recommendedName>
</protein>
<dbReference type="Gene3D" id="3.30.590.20">
    <property type="match status" value="1"/>
</dbReference>
<dbReference type="eggNOG" id="COG2918">
    <property type="taxonomic scope" value="Bacteria"/>
</dbReference>
<dbReference type="PANTHER" id="PTHR38761">
    <property type="entry name" value="GLUTAMATE--CYSTEINE LIGASE"/>
    <property type="match status" value="1"/>
</dbReference>
<keyword evidence="4 8" id="KW-0317">Glutathione biosynthesis</keyword>
<keyword evidence="12" id="KW-1185">Reference proteome</keyword>
<evidence type="ECO:0000256" key="4">
    <source>
        <dbReference type="ARBA" id="ARBA00022684"/>
    </source>
</evidence>
<dbReference type="GO" id="GO:0006750">
    <property type="term" value="P:glutathione biosynthetic process"/>
    <property type="evidence" value="ECO:0007669"/>
    <property type="project" value="UniProtKB-UniPathway"/>
</dbReference>
<reference evidence="11 12" key="1">
    <citation type="journal article" date="2015" name="Genome Announc.">
        <title>Expanding the biotechnology potential of lactobacilli through comparative genomics of 213 strains and associated genera.</title>
        <authorList>
            <person name="Sun Z."/>
            <person name="Harris H.M."/>
            <person name="McCann A."/>
            <person name="Guo C."/>
            <person name="Argimon S."/>
            <person name="Zhang W."/>
            <person name="Yang X."/>
            <person name="Jeffery I.B."/>
            <person name="Cooney J.C."/>
            <person name="Kagawa T.F."/>
            <person name="Liu W."/>
            <person name="Song Y."/>
            <person name="Salvetti E."/>
            <person name="Wrobel A."/>
            <person name="Rasinkangas P."/>
            <person name="Parkhill J."/>
            <person name="Rea M.C."/>
            <person name="O'Sullivan O."/>
            <person name="Ritari J."/>
            <person name="Douillard F.P."/>
            <person name="Paul Ross R."/>
            <person name="Yang R."/>
            <person name="Briner A.E."/>
            <person name="Felis G.E."/>
            <person name="de Vos W.M."/>
            <person name="Barrangou R."/>
            <person name="Klaenhammer T.R."/>
            <person name="Caufield P.W."/>
            <person name="Cui Y."/>
            <person name="Zhang H."/>
            <person name="O'Toole P.W."/>
        </authorList>
    </citation>
    <scope>NUCLEOTIDE SEQUENCE [LARGE SCALE GENOMIC DNA]</scope>
    <source>
        <strain evidence="11 12">DSM 16634</strain>
    </source>
</reference>
<name>A0A0R1TTW6_9LACO</name>
<dbReference type="GO" id="GO:0005524">
    <property type="term" value="F:ATP binding"/>
    <property type="evidence" value="ECO:0007669"/>
    <property type="project" value="UniProtKB-KW"/>
</dbReference>
<dbReference type="GO" id="GO:0046872">
    <property type="term" value="F:metal ion binding"/>
    <property type="evidence" value="ECO:0007669"/>
    <property type="project" value="TreeGrafter"/>
</dbReference>
<evidence type="ECO:0000256" key="3">
    <source>
        <dbReference type="ARBA" id="ARBA00022598"/>
    </source>
</evidence>
<evidence type="ECO:0000313" key="11">
    <source>
        <dbReference type="EMBL" id="KRL84736.1"/>
    </source>
</evidence>
<evidence type="ECO:0000313" key="12">
    <source>
        <dbReference type="Proteomes" id="UP000051324"/>
    </source>
</evidence>
<dbReference type="InterPro" id="IPR006334">
    <property type="entry name" value="Glut_cys_ligase"/>
</dbReference>
<dbReference type="GO" id="GO:0004357">
    <property type="term" value="F:glutamate-cysteine ligase activity"/>
    <property type="evidence" value="ECO:0007669"/>
    <property type="project" value="UniProtKB-EC"/>
</dbReference>
<dbReference type="PATRIC" id="fig|1423724.4.peg.229"/>
<dbReference type="AlphaFoldDB" id="A0A0R1TTW6"/>
<dbReference type="InterPro" id="IPR007370">
    <property type="entry name" value="Glu_cys_ligase"/>
</dbReference>
<organism evidence="11 12">
    <name type="scientific">Ligilactobacillus apodemi DSM 16634 = JCM 16172</name>
    <dbReference type="NCBI Taxonomy" id="1423724"/>
    <lineage>
        <taxon>Bacteria</taxon>
        <taxon>Bacillati</taxon>
        <taxon>Bacillota</taxon>
        <taxon>Bacilli</taxon>
        <taxon>Lactobacillales</taxon>
        <taxon>Lactobacillaceae</taxon>
        <taxon>Ligilactobacillus</taxon>
    </lineage>
</organism>
<dbReference type="GO" id="GO:0005829">
    <property type="term" value="C:cytosol"/>
    <property type="evidence" value="ECO:0007669"/>
    <property type="project" value="TreeGrafter"/>
</dbReference>
<comment type="similarity">
    <text evidence="8">Belongs to the glutamate--cysteine ligase type 1 family.</text>
</comment>
<dbReference type="PANTHER" id="PTHR38761:SF1">
    <property type="entry name" value="GLUTAMATE--CYSTEINE LIGASE"/>
    <property type="match status" value="1"/>
</dbReference>
<dbReference type="Pfam" id="PF04262">
    <property type="entry name" value="Glu_cys_ligase"/>
    <property type="match status" value="1"/>
</dbReference>
<dbReference type="RefSeq" id="WP_056957273.1">
    <property type="nucleotide sequence ID" value="NZ_AZFT01000048.1"/>
</dbReference>
<dbReference type="STRING" id="1423724.FC32_GL000215"/>
<dbReference type="InterPro" id="IPR014746">
    <property type="entry name" value="Gln_synth/guanido_kin_cat_dom"/>
</dbReference>
<evidence type="ECO:0000259" key="10">
    <source>
        <dbReference type="Pfam" id="PF04262"/>
    </source>
</evidence>
<gene>
    <name evidence="11" type="ORF">FC32_GL000215</name>
</gene>
<dbReference type="UniPathway" id="UPA00142">
    <property type="reaction ID" value="UER00209"/>
</dbReference>
<comment type="pathway">
    <text evidence="1 9">Sulfur metabolism; glutathione biosynthesis; glutathione from L-cysteine and L-glutamate: step 1/2.</text>
</comment>
<proteinExistence type="inferred from homology"/>
<evidence type="ECO:0000256" key="8">
    <source>
        <dbReference type="RuleBase" id="RU003544"/>
    </source>
</evidence>
<dbReference type="EC" id="6.3.2.2" evidence="2 9"/>
<accession>A0A0R1TTW6</accession>